<evidence type="ECO:0000313" key="20">
    <source>
        <dbReference type="EMBL" id="GMI36897.1"/>
    </source>
</evidence>
<keyword evidence="4" id="KW-0050">Antiport</keyword>
<dbReference type="GO" id="GO:0006874">
    <property type="term" value="P:intracellular calcium ion homeostasis"/>
    <property type="evidence" value="ECO:0007669"/>
    <property type="project" value="TreeGrafter"/>
</dbReference>
<feature type="compositionally biased region" description="Low complexity" evidence="17">
    <location>
        <begin position="1"/>
        <end position="20"/>
    </location>
</feature>
<dbReference type="NCBIfam" id="TIGR00367">
    <property type="entry name" value="calcium/sodium antiporter"/>
    <property type="match status" value="1"/>
</dbReference>
<keyword evidence="5" id="KW-0633">Potassium transport</keyword>
<evidence type="ECO:0000256" key="12">
    <source>
        <dbReference type="ARBA" id="ARBA00022989"/>
    </source>
</evidence>
<evidence type="ECO:0000256" key="5">
    <source>
        <dbReference type="ARBA" id="ARBA00022538"/>
    </source>
</evidence>
<evidence type="ECO:0000256" key="4">
    <source>
        <dbReference type="ARBA" id="ARBA00022449"/>
    </source>
</evidence>
<evidence type="ECO:0000256" key="13">
    <source>
        <dbReference type="ARBA" id="ARBA00023053"/>
    </source>
</evidence>
<dbReference type="InterPro" id="IPR044880">
    <property type="entry name" value="NCX_ion-bd_dom_sf"/>
</dbReference>
<feature type="region of interest" description="Disordered" evidence="17">
    <location>
        <begin position="303"/>
        <end position="334"/>
    </location>
</feature>
<evidence type="ECO:0000256" key="1">
    <source>
        <dbReference type="ARBA" id="ARBA00004141"/>
    </source>
</evidence>
<proteinExistence type="inferred from homology"/>
<organism evidence="20 21">
    <name type="scientific">Triparma columacea</name>
    <dbReference type="NCBI Taxonomy" id="722753"/>
    <lineage>
        <taxon>Eukaryota</taxon>
        <taxon>Sar</taxon>
        <taxon>Stramenopiles</taxon>
        <taxon>Ochrophyta</taxon>
        <taxon>Bolidophyceae</taxon>
        <taxon>Parmales</taxon>
        <taxon>Triparmaceae</taxon>
        <taxon>Triparma</taxon>
    </lineage>
</organism>
<feature type="domain" description="Sodium/calcium exchanger membrane region" evidence="19">
    <location>
        <begin position="116"/>
        <end position="260"/>
    </location>
</feature>
<feature type="transmembrane region" description="Helical" evidence="18">
    <location>
        <begin position="343"/>
        <end position="364"/>
    </location>
</feature>
<feature type="compositionally biased region" description="Acidic residues" evidence="17">
    <location>
        <begin position="320"/>
        <end position="331"/>
    </location>
</feature>
<feature type="transmembrane region" description="Helical" evidence="18">
    <location>
        <begin position="179"/>
        <end position="202"/>
    </location>
</feature>
<evidence type="ECO:0000256" key="16">
    <source>
        <dbReference type="ARBA" id="ARBA00023201"/>
    </source>
</evidence>
<gene>
    <name evidence="20" type="ORF">TrCOL_g13033</name>
</gene>
<evidence type="ECO:0000256" key="15">
    <source>
        <dbReference type="ARBA" id="ARBA00023136"/>
    </source>
</evidence>
<dbReference type="EMBL" id="BRYA01000979">
    <property type="protein sequence ID" value="GMI36897.1"/>
    <property type="molecule type" value="Genomic_DNA"/>
</dbReference>
<accession>A0A9W7G8E9</accession>
<evidence type="ECO:0000256" key="11">
    <source>
        <dbReference type="ARBA" id="ARBA00022958"/>
    </source>
</evidence>
<dbReference type="FunFam" id="1.20.1420.30:FF:000009">
    <property type="entry name" value="sodium/potassium/calcium exchanger 5 isoform X2"/>
    <property type="match status" value="1"/>
</dbReference>
<keyword evidence="10" id="KW-0769">Symport</keyword>
<evidence type="ECO:0000256" key="10">
    <source>
        <dbReference type="ARBA" id="ARBA00022847"/>
    </source>
</evidence>
<keyword evidence="14" id="KW-0406">Ion transport</keyword>
<evidence type="ECO:0000259" key="19">
    <source>
        <dbReference type="Pfam" id="PF01699"/>
    </source>
</evidence>
<dbReference type="Pfam" id="PF01699">
    <property type="entry name" value="Na_Ca_ex"/>
    <property type="match status" value="2"/>
</dbReference>
<feature type="transmembrane region" description="Helical" evidence="18">
    <location>
        <begin position="475"/>
        <end position="495"/>
    </location>
</feature>
<comment type="similarity">
    <text evidence="2">Belongs to the Ca(2+):cation antiporter (CaCA) (TC 2.A.19) family. SLC24A subfamily.</text>
</comment>
<evidence type="ECO:0000256" key="6">
    <source>
        <dbReference type="ARBA" id="ARBA00022568"/>
    </source>
</evidence>
<reference evidence="21" key="1">
    <citation type="journal article" date="2023" name="Commun. Biol.">
        <title>Genome analysis of Parmales, the sister group of diatoms, reveals the evolutionary specialization of diatoms from phago-mixotrophs to photoautotrophs.</title>
        <authorList>
            <person name="Ban H."/>
            <person name="Sato S."/>
            <person name="Yoshikawa S."/>
            <person name="Yamada K."/>
            <person name="Nakamura Y."/>
            <person name="Ichinomiya M."/>
            <person name="Sato N."/>
            <person name="Blanc-Mathieu R."/>
            <person name="Endo H."/>
            <person name="Kuwata A."/>
            <person name="Ogata H."/>
        </authorList>
    </citation>
    <scope>NUCLEOTIDE SEQUENCE [LARGE SCALE GENOMIC DNA]</scope>
</reference>
<feature type="region of interest" description="Disordered" evidence="17">
    <location>
        <begin position="1"/>
        <end position="34"/>
    </location>
</feature>
<feature type="transmembrane region" description="Helical" evidence="18">
    <location>
        <begin position="502"/>
        <end position="521"/>
    </location>
</feature>
<evidence type="ECO:0000256" key="9">
    <source>
        <dbReference type="ARBA" id="ARBA00022837"/>
    </source>
</evidence>
<keyword evidence="16" id="KW-0739">Sodium transport</keyword>
<keyword evidence="11" id="KW-0630">Potassium</keyword>
<dbReference type="GO" id="GO:0005886">
    <property type="term" value="C:plasma membrane"/>
    <property type="evidence" value="ECO:0007669"/>
    <property type="project" value="TreeGrafter"/>
</dbReference>
<keyword evidence="8" id="KW-0732">Signal</keyword>
<dbReference type="Proteomes" id="UP001165065">
    <property type="component" value="Unassembled WGS sequence"/>
</dbReference>
<dbReference type="OrthoDB" id="2127281at2759"/>
<keyword evidence="13" id="KW-0915">Sodium</keyword>
<sequence>MSTALSTSSTSSKSMFSGRSRQPRRAGRGKRKRRQKGVGIAVILGAVMFGLVLYMSGHFSSSSTSSASSFVASSSSSHRSLSTSTLSDGNSTACTLPMLPNAIGGKTSGNVVVSAVLTLWSFIGLAIVCDEFFQPSLEKISEVLELSPDVAGATFLAAGSSAPELFTSLADAFGDASSIGMGTIVGSAMFNILVIVALSAAVAGKSGASLAIDYRPVTRDVCFYSYSILLLALFFTDGVIEMWEALIMWLSYLGYIAFMTQNEKVLSKCKPPSTESYKVSPEDDKAAEDAAAVLSEGGFKAGESTEVDHGVEGEKKEGEGEGGGDDDDEDESRFALPESAGNWPLYILSVPFIAMFTFSIPDCANKKFENWYPLSFFMSIVWIGILCHVMVEFAIGIACIATIDPIVMGVLVLAVGTSVPDAIGSMIAARNGEADMAIANAVGSNVFDVLLGLGFPWWLSIIVKGEDFLVDKDGIVTAVIILFCTVLMFVCVLAFNKWQMNTSVGVGLFALYGLYVVYTIVKESSSD</sequence>
<keyword evidence="12 18" id="KW-1133">Transmembrane helix</keyword>
<keyword evidence="15 18" id="KW-0472">Membrane</keyword>
<dbReference type="PANTHER" id="PTHR10846">
    <property type="entry name" value="SODIUM/POTASSIUM/CALCIUM EXCHANGER"/>
    <property type="match status" value="1"/>
</dbReference>
<protein>
    <recommendedName>
        <fullName evidence="19">Sodium/calcium exchanger membrane region domain-containing protein</fullName>
    </recommendedName>
</protein>
<keyword evidence="21" id="KW-1185">Reference proteome</keyword>
<feature type="transmembrane region" description="Helical" evidence="18">
    <location>
        <begin position="38"/>
        <end position="56"/>
    </location>
</feature>
<dbReference type="InterPro" id="IPR004481">
    <property type="entry name" value="K/Na/Ca-exchanger"/>
</dbReference>
<evidence type="ECO:0000256" key="8">
    <source>
        <dbReference type="ARBA" id="ARBA00022729"/>
    </source>
</evidence>
<feature type="transmembrane region" description="Helical" evidence="18">
    <location>
        <begin position="376"/>
        <end position="403"/>
    </location>
</feature>
<dbReference type="GO" id="GO:0008273">
    <property type="term" value="F:calcium, potassium:sodium antiporter activity"/>
    <property type="evidence" value="ECO:0007669"/>
    <property type="project" value="TreeGrafter"/>
</dbReference>
<keyword evidence="6" id="KW-0109">Calcium transport</keyword>
<feature type="transmembrane region" description="Helical" evidence="18">
    <location>
        <begin position="223"/>
        <end position="243"/>
    </location>
</feature>
<comment type="subcellular location">
    <subcellularLocation>
        <location evidence="1">Membrane</location>
        <topology evidence="1">Multi-pass membrane protein</topology>
    </subcellularLocation>
</comment>
<dbReference type="AlphaFoldDB" id="A0A9W7G8E9"/>
<evidence type="ECO:0000256" key="17">
    <source>
        <dbReference type="SAM" id="MobiDB-lite"/>
    </source>
</evidence>
<dbReference type="GO" id="GO:0015293">
    <property type="term" value="F:symporter activity"/>
    <property type="evidence" value="ECO:0007669"/>
    <property type="project" value="UniProtKB-KW"/>
</dbReference>
<dbReference type="GO" id="GO:0005262">
    <property type="term" value="F:calcium channel activity"/>
    <property type="evidence" value="ECO:0007669"/>
    <property type="project" value="TreeGrafter"/>
</dbReference>
<feature type="transmembrane region" description="Helical" evidence="18">
    <location>
        <begin position="441"/>
        <end position="463"/>
    </location>
</feature>
<evidence type="ECO:0000256" key="14">
    <source>
        <dbReference type="ARBA" id="ARBA00023065"/>
    </source>
</evidence>
<dbReference type="Gene3D" id="1.20.1420.30">
    <property type="entry name" value="NCX, central ion-binding region"/>
    <property type="match status" value="2"/>
</dbReference>
<name>A0A9W7G8E9_9STRA</name>
<keyword evidence="3" id="KW-0813">Transport</keyword>
<keyword evidence="9" id="KW-0106">Calcium</keyword>
<evidence type="ECO:0000256" key="2">
    <source>
        <dbReference type="ARBA" id="ARBA00005364"/>
    </source>
</evidence>
<comment type="caution">
    <text evidence="20">The sequence shown here is derived from an EMBL/GenBank/DDBJ whole genome shotgun (WGS) entry which is preliminary data.</text>
</comment>
<evidence type="ECO:0000313" key="21">
    <source>
        <dbReference type="Proteomes" id="UP001165065"/>
    </source>
</evidence>
<dbReference type="InterPro" id="IPR004837">
    <property type="entry name" value="NaCa_Exmemb"/>
</dbReference>
<evidence type="ECO:0000256" key="3">
    <source>
        <dbReference type="ARBA" id="ARBA00022448"/>
    </source>
</evidence>
<feature type="domain" description="Sodium/calcium exchanger membrane region" evidence="19">
    <location>
        <begin position="372"/>
        <end position="520"/>
    </location>
</feature>
<keyword evidence="7 18" id="KW-0812">Transmembrane</keyword>
<evidence type="ECO:0000256" key="7">
    <source>
        <dbReference type="ARBA" id="ARBA00022692"/>
    </source>
</evidence>
<evidence type="ECO:0000256" key="18">
    <source>
        <dbReference type="SAM" id="Phobius"/>
    </source>
</evidence>
<feature type="compositionally biased region" description="Basic residues" evidence="17">
    <location>
        <begin position="21"/>
        <end position="34"/>
    </location>
</feature>
<feature type="compositionally biased region" description="Basic and acidic residues" evidence="17">
    <location>
        <begin position="306"/>
        <end position="319"/>
    </location>
</feature>
<dbReference type="PANTHER" id="PTHR10846:SF8">
    <property type="entry name" value="INNER MEMBRANE PROTEIN YRBG"/>
    <property type="match status" value="1"/>
</dbReference>